<dbReference type="Proteomes" id="UP001296921">
    <property type="component" value="Unassembled WGS sequence"/>
</dbReference>
<dbReference type="InterPro" id="IPR000792">
    <property type="entry name" value="Tscrpt_reg_LuxR_C"/>
</dbReference>
<name>A0ABS1IWJ4_9GAMM</name>
<dbReference type="PANTHER" id="PTHR44688:SF16">
    <property type="entry name" value="DNA-BINDING TRANSCRIPTIONAL ACTIVATOR DEVR_DOSR"/>
    <property type="match status" value="1"/>
</dbReference>
<evidence type="ECO:0000256" key="2">
    <source>
        <dbReference type="ARBA" id="ARBA00023125"/>
    </source>
</evidence>
<sequence length="97" mass="11235">MSNYQCFPNNSIGDQFSSKLSLLTKRELEIFQCLIKGMSNKEVAKVININTKTVSVHRYNIMYKLGVKNSMEFIRMRNSYYGGDKFYSIISNSSQEL</sequence>
<protein>
    <submittedName>
        <fullName evidence="5">Helix-turn-helix transcriptional regulator</fullName>
    </submittedName>
</protein>
<evidence type="ECO:0000256" key="3">
    <source>
        <dbReference type="ARBA" id="ARBA00023163"/>
    </source>
</evidence>
<evidence type="ECO:0000259" key="4">
    <source>
        <dbReference type="PROSITE" id="PS50043"/>
    </source>
</evidence>
<evidence type="ECO:0000313" key="6">
    <source>
        <dbReference type="Proteomes" id="UP001296921"/>
    </source>
</evidence>
<keyword evidence="2" id="KW-0238">DNA-binding</keyword>
<dbReference type="EMBL" id="JADRCR010000012">
    <property type="protein sequence ID" value="MBK5145600.1"/>
    <property type="molecule type" value="Genomic_DNA"/>
</dbReference>
<reference evidence="5 6" key="1">
    <citation type="submission" date="2020-11" db="EMBL/GenBank/DDBJ databases">
        <title>Insectihabitans protaetiae gen. nov. sp. nov. and Insectihabitans allomyrinae sp. nov., isolated from larvae of Protaetia brevitarsis seulensis and Allomyrina dichotoma, respectively.</title>
        <authorList>
            <person name="Lee S.D."/>
            <person name="Byeon Y.-S."/>
            <person name="Kim S.-M."/>
            <person name="Yang H.L."/>
            <person name="Kim I.S."/>
        </authorList>
    </citation>
    <scope>NUCLEOTIDE SEQUENCE [LARGE SCALE GENOMIC DNA]</scope>
    <source>
        <strain evidence="5 6">BWR-B9</strain>
    </source>
</reference>
<keyword evidence="3" id="KW-0804">Transcription</keyword>
<dbReference type="PROSITE" id="PS00622">
    <property type="entry name" value="HTH_LUXR_1"/>
    <property type="match status" value="1"/>
</dbReference>
<dbReference type="SMART" id="SM00421">
    <property type="entry name" value="HTH_LUXR"/>
    <property type="match status" value="1"/>
</dbReference>
<accession>A0ABS1IWJ4</accession>
<comment type="caution">
    <text evidence="5">The sequence shown here is derived from an EMBL/GenBank/DDBJ whole genome shotgun (WGS) entry which is preliminary data.</text>
</comment>
<dbReference type="PANTHER" id="PTHR44688">
    <property type="entry name" value="DNA-BINDING TRANSCRIPTIONAL ACTIVATOR DEVR_DOSR"/>
    <property type="match status" value="1"/>
</dbReference>
<proteinExistence type="predicted"/>
<gene>
    <name evidence="5" type="ORF">I2494_18155</name>
</gene>
<keyword evidence="1" id="KW-0805">Transcription regulation</keyword>
<keyword evidence="6" id="KW-1185">Reference proteome</keyword>
<feature type="domain" description="HTH luxR-type" evidence="4">
    <location>
        <begin position="16"/>
        <end position="81"/>
    </location>
</feature>
<dbReference type="PROSITE" id="PS50043">
    <property type="entry name" value="HTH_LUXR_2"/>
    <property type="match status" value="1"/>
</dbReference>
<organism evidence="5 6">
    <name type="scientific">Limnobaculum allomyrinae</name>
    <dbReference type="NCBI Taxonomy" id="2791986"/>
    <lineage>
        <taxon>Bacteria</taxon>
        <taxon>Pseudomonadati</taxon>
        <taxon>Pseudomonadota</taxon>
        <taxon>Gammaproteobacteria</taxon>
        <taxon>Enterobacterales</taxon>
        <taxon>Budviciaceae</taxon>
        <taxon>Limnobaculum</taxon>
    </lineage>
</organism>
<evidence type="ECO:0000313" key="5">
    <source>
        <dbReference type="EMBL" id="MBK5145600.1"/>
    </source>
</evidence>
<evidence type="ECO:0000256" key="1">
    <source>
        <dbReference type="ARBA" id="ARBA00023015"/>
    </source>
</evidence>
<dbReference type="Pfam" id="PF00196">
    <property type="entry name" value="GerE"/>
    <property type="match status" value="1"/>
</dbReference>
<dbReference type="CDD" id="cd06170">
    <property type="entry name" value="LuxR_C_like"/>
    <property type="match status" value="1"/>
</dbReference>